<name>A0A432VUB8_9GAMM</name>
<keyword evidence="2" id="KW-1185">Reference proteome</keyword>
<sequence>MKIEHFSKLATLSEKTELEKVELLAYFLSENKQESEFTVGDVSSFIFALGFAKPNQSRLKNKIIKSKAFVKGSIKDTYRLSVKRLEQLREAYPDINEAEEIVSDDSILPEILLQETRRPYLIKLTQQINASYENNLFDACSLMMRRLLEVLLIHAFEKAGIDEDAKDDEGSYQNLKTLINKAISRPEIKISGDVKKDIDKFRELGNLSAHRVKYNCRRDDIRTSKLEYRATIEELLYISGLIVQSS</sequence>
<comment type="caution">
    <text evidence="1">The sequence shown here is derived from an EMBL/GenBank/DDBJ whole genome shotgun (WGS) entry which is preliminary data.</text>
</comment>
<gene>
    <name evidence="1" type="ORF">CWE06_05700</name>
</gene>
<dbReference type="RefSeq" id="WP_126792067.1">
    <property type="nucleotide sequence ID" value="NZ_PIPI01000003.1"/>
</dbReference>
<dbReference type="EMBL" id="PIPI01000003">
    <property type="protein sequence ID" value="RUO20124.1"/>
    <property type="molecule type" value="Genomic_DNA"/>
</dbReference>
<dbReference type="Proteomes" id="UP000288212">
    <property type="component" value="Unassembled WGS sequence"/>
</dbReference>
<proteinExistence type="predicted"/>
<evidence type="ECO:0000313" key="1">
    <source>
        <dbReference type="EMBL" id="RUO20124.1"/>
    </source>
</evidence>
<dbReference type="AlphaFoldDB" id="A0A432VUB8"/>
<protein>
    <submittedName>
        <fullName evidence="1">Uncharacterized protein</fullName>
    </submittedName>
</protein>
<organism evidence="1 2">
    <name type="scientific">Aliidiomarina haloalkalitolerans</name>
    <dbReference type="NCBI Taxonomy" id="859059"/>
    <lineage>
        <taxon>Bacteria</taxon>
        <taxon>Pseudomonadati</taxon>
        <taxon>Pseudomonadota</taxon>
        <taxon>Gammaproteobacteria</taxon>
        <taxon>Alteromonadales</taxon>
        <taxon>Idiomarinaceae</taxon>
        <taxon>Aliidiomarina</taxon>
    </lineage>
</organism>
<dbReference type="OrthoDB" id="1436757at2"/>
<reference evidence="1 2" key="1">
    <citation type="journal article" date="2011" name="Front. Microbiol.">
        <title>Genomic signatures of strain selection and enhancement in Bacillus atrophaeus var. globigii, a historical biowarfare simulant.</title>
        <authorList>
            <person name="Gibbons H.S."/>
            <person name="Broomall S.M."/>
            <person name="McNew L.A."/>
            <person name="Daligault H."/>
            <person name="Chapman C."/>
            <person name="Bruce D."/>
            <person name="Karavis M."/>
            <person name="Krepps M."/>
            <person name="McGregor P.A."/>
            <person name="Hong C."/>
            <person name="Park K.H."/>
            <person name="Akmal A."/>
            <person name="Feldman A."/>
            <person name="Lin J.S."/>
            <person name="Chang W.E."/>
            <person name="Higgs B.W."/>
            <person name="Demirev P."/>
            <person name="Lindquist J."/>
            <person name="Liem A."/>
            <person name="Fochler E."/>
            <person name="Read T.D."/>
            <person name="Tapia R."/>
            <person name="Johnson S."/>
            <person name="Bishop-Lilly K.A."/>
            <person name="Detter C."/>
            <person name="Han C."/>
            <person name="Sozhamannan S."/>
            <person name="Rosenzweig C.N."/>
            <person name="Skowronski E.W."/>
        </authorList>
    </citation>
    <scope>NUCLEOTIDE SEQUENCE [LARGE SCALE GENOMIC DNA]</scope>
    <source>
        <strain evidence="1 2">AK5</strain>
    </source>
</reference>
<accession>A0A432VUB8</accession>
<evidence type="ECO:0000313" key="2">
    <source>
        <dbReference type="Proteomes" id="UP000288212"/>
    </source>
</evidence>